<proteinExistence type="predicted"/>
<keyword evidence="1" id="KW-0863">Zinc-finger</keyword>
<dbReference type="InterPro" id="IPR001878">
    <property type="entry name" value="Znf_CCHC"/>
</dbReference>
<evidence type="ECO:0000259" key="4">
    <source>
        <dbReference type="PROSITE" id="PS50158"/>
    </source>
</evidence>
<feature type="region of interest" description="Disordered" evidence="2">
    <location>
        <begin position="126"/>
        <end position="152"/>
    </location>
</feature>
<feature type="domain" description="CCHC-type" evidence="4">
    <location>
        <begin position="762"/>
        <end position="776"/>
    </location>
</feature>
<feature type="transmembrane region" description="Helical" evidence="3">
    <location>
        <begin position="208"/>
        <end position="227"/>
    </location>
</feature>
<dbReference type="EMBL" id="JACGWM010000004">
    <property type="protein sequence ID" value="KAL0376724.1"/>
    <property type="molecule type" value="Genomic_DNA"/>
</dbReference>
<dbReference type="PROSITE" id="PS50158">
    <property type="entry name" value="ZF_CCHC"/>
    <property type="match status" value="1"/>
</dbReference>
<evidence type="ECO:0000256" key="2">
    <source>
        <dbReference type="SAM" id="MobiDB-lite"/>
    </source>
</evidence>
<evidence type="ECO:0000256" key="3">
    <source>
        <dbReference type="SAM" id="Phobius"/>
    </source>
</evidence>
<name>A0AAW2R9S6_9LAMI</name>
<reference evidence="6" key="2">
    <citation type="journal article" date="2024" name="Plant">
        <title>Genomic evolution and insights into agronomic trait innovations of Sesamum species.</title>
        <authorList>
            <person name="Miao H."/>
            <person name="Wang L."/>
            <person name="Qu L."/>
            <person name="Liu H."/>
            <person name="Sun Y."/>
            <person name="Le M."/>
            <person name="Wang Q."/>
            <person name="Wei S."/>
            <person name="Zheng Y."/>
            <person name="Lin W."/>
            <person name="Duan Y."/>
            <person name="Cao H."/>
            <person name="Xiong S."/>
            <person name="Wang X."/>
            <person name="Wei L."/>
            <person name="Li C."/>
            <person name="Ma Q."/>
            <person name="Ju M."/>
            <person name="Zhao R."/>
            <person name="Li G."/>
            <person name="Mu C."/>
            <person name="Tian Q."/>
            <person name="Mei H."/>
            <person name="Zhang T."/>
            <person name="Gao T."/>
            <person name="Zhang H."/>
        </authorList>
    </citation>
    <scope>NUCLEOTIDE SEQUENCE</scope>
    <source>
        <strain evidence="6">KEN8</strain>
    </source>
</reference>
<gene>
    <name evidence="6" type="ORF">Scaly_0790000</name>
</gene>
<dbReference type="SMART" id="SM00719">
    <property type="entry name" value="Plus3"/>
    <property type="match status" value="1"/>
</dbReference>
<dbReference type="SUPFAM" id="SSF159042">
    <property type="entry name" value="Plus3-like"/>
    <property type="match status" value="1"/>
</dbReference>
<dbReference type="Gene3D" id="3.90.70.200">
    <property type="entry name" value="Plus-3 domain"/>
    <property type="match status" value="1"/>
</dbReference>
<keyword evidence="1" id="KW-0479">Metal-binding</keyword>
<evidence type="ECO:0000313" key="6">
    <source>
        <dbReference type="EMBL" id="KAL0376724.1"/>
    </source>
</evidence>
<keyword evidence="3" id="KW-0812">Transmembrane</keyword>
<evidence type="ECO:0000256" key="1">
    <source>
        <dbReference type="PROSITE-ProRule" id="PRU00047"/>
    </source>
</evidence>
<evidence type="ECO:0000259" key="5">
    <source>
        <dbReference type="PROSITE" id="PS51360"/>
    </source>
</evidence>
<dbReference type="GO" id="GO:0008270">
    <property type="term" value="F:zinc ion binding"/>
    <property type="evidence" value="ECO:0007669"/>
    <property type="project" value="UniProtKB-KW"/>
</dbReference>
<keyword evidence="3" id="KW-1133">Transmembrane helix</keyword>
<dbReference type="PANTHER" id="PTHR38940:SF4">
    <property type="entry name" value="OS01G0775100 PROTEIN"/>
    <property type="match status" value="1"/>
</dbReference>
<protein>
    <submittedName>
        <fullName evidence="6">Uncharacterized protein</fullName>
    </submittedName>
</protein>
<dbReference type="InterPro" id="IPR004343">
    <property type="entry name" value="Plus-3_dom"/>
</dbReference>
<feature type="transmembrane region" description="Helical" evidence="3">
    <location>
        <begin position="174"/>
        <end position="192"/>
    </location>
</feature>
<keyword evidence="3" id="KW-0472">Membrane</keyword>
<sequence length="1050" mass="115602">MVAGAGGNATSRIEMAFAAYDPLSELVWSPHNGLSLKCADSSMPDNMWNAGSSVNDLLTSEGMRSKGNRDNKVVDDELNAFHGQRDGTMLFLVSSTPFLFCLLSLLIESLFLYGNLVNCCLGGSNRKREEDAGSSDANEEKGEDNGEEDLSSSRNLQIADVAESSKKHSGISSFLYRVPMLFYVVPVLKFVFTRYRPSGCTPKSNKEIMVLLAYCLFLSLFLIRLMFSAEQDNLAEGTVDGKIEKAMNRGDSGKLSRRTRCNQRTHFEFNTSSSDIMRLAVPLRSEPFACSLPNLQAREESDDEVTSASGDVNKNKTRIHVSISGRRFLKMECSAENDSSRLAEAAHILHETRPLGESSLPVVGSPTNSRICLFQDKGKEKALSDGGVYDYGRSSNDGDDSNKSVESCNGTGLFSKTLKRHSYDQEQLVGSKRMKKQGQECHDSTSIVRPDSSFTNWISNMVKGLSDSSKAGSLPLALSNDVFGSYHQDKKKHDSEKPSMGFQTMFQSLYCRNTKMSDSVVKKDHSSTEESKALKVADMKSIENLPRSCGENNDNSCKQIILSEKEVSTHISRNSKPWIFSADFACTSYACGTSSAENKASDVLVNSTAEHRCLNTPPANCMPEKSNPPASLWITRLYTKTSTLENCNQITQEAGACFAATPKAKLSSRITNVFSINQKTSEARGNSADHHVHASGRQMQRIAATSDASFELKPVNKPSPAQLSPERRSSEAMTSVFAKRLDAIKHIKHPSEKRKSSTSTLKCFFCGQSGHDLRKCLELTDTELNDLLVKTSSLIGCKNLLVFASDAFSSLCADNEASHPGRDIDDNKQVAARLMACSSSKSCLDSPNEYQKSTALNSENDLKDKQSFPPYNFINAQSAVVPEEMFQAIRKLRMSRADILRWMSSDVSLPHLNGFFLRLRLTKLEAGLGGTGYYVARITGETAATIHCKSKNSIFVDVAGIKSSVGSRYVSNHDFLEDEIKAWWTRIANNGGQMPSLHELNSKFVGRKCLGTSQESPYENGMDMRGIDVHSLLSNNGYNLGMVRILDDDN</sequence>
<comment type="caution">
    <text evidence="6">The sequence shown here is derived from an EMBL/GenBank/DDBJ whole genome shotgun (WGS) entry which is preliminary data.</text>
</comment>
<dbReference type="AlphaFoldDB" id="A0AAW2R9S6"/>
<dbReference type="PROSITE" id="PS51360">
    <property type="entry name" value="PLUS3"/>
    <property type="match status" value="1"/>
</dbReference>
<dbReference type="InterPro" id="IPR036128">
    <property type="entry name" value="Plus3-like_sf"/>
</dbReference>
<dbReference type="GO" id="GO:0003677">
    <property type="term" value="F:DNA binding"/>
    <property type="evidence" value="ECO:0007669"/>
    <property type="project" value="InterPro"/>
</dbReference>
<dbReference type="PANTHER" id="PTHR38940">
    <property type="entry name" value="PLUS3 DOMAIN-CONTAINING PROTEIN"/>
    <property type="match status" value="1"/>
</dbReference>
<organism evidence="6">
    <name type="scientific">Sesamum calycinum</name>
    <dbReference type="NCBI Taxonomy" id="2727403"/>
    <lineage>
        <taxon>Eukaryota</taxon>
        <taxon>Viridiplantae</taxon>
        <taxon>Streptophyta</taxon>
        <taxon>Embryophyta</taxon>
        <taxon>Tracheophyta</taxon>
        <taxon>Spermatophyta</taxon>
        <taxon>Magnoliopsida</taxon>
        <taxon>eudicotyledons</taxon>
        <taxon>Gunneridae</taxon>
        <taxon>Pentapetalae</taxon>
        <taxon>asterids</taxon>
        <taxon>lamiids</taxon>
        <taxon>Lamiales</taxon>
        <taxon>Pedaliaceae</taxon>
        <taxon>Sesamum</taxon>
    </lineage>
</organism>
<keyword evidence="1" id="KW-0862">Zinc</keyword>
<feature type="transmembrane region" description="Helical" evidence="3">
    <location>
        <begin position="89"/>
        <end position="107"/>
    </location>
</feature>
<reference evidence="6" key="1">
    <citation type="submission" date="2020-06" db="EMBL/GenBank/DDBJ databases">
        <authorList>
            <person name="Li T."/>
            <person name="Hu X."/>
            <person name="Zhang T."/>
            <person name="Song X."/>
            <person name="Zhang H."/>
            <person name="Dai N."/>
            <person name="Sheng W."/>
            <person name="Hou X."/>
            <person name="Wei L."/>
        </authorList>
    </citation>
    <scope>NUCLEOTIDE SEQUENCE</scope>
    <source>
        <strain evidence="6">KEN8</strain>
        <tissue evidence="6">Leaf</tissue>
    </source>
</reference>
<dbReference type="Pfam" id="PF03126">
    <property type="entry name" value="Plus-3"/>
    <property type="match status" value="1"/>
</dbReference>
<accession>A0AAW2R9S6</accession>
<feature type="domain" description="Plus3" evidence="5">
    <location>
        <begin position="883"/>
        <end position="1012"/>
    </location>
</feature>